<dbReference type="InterPro" id="IPR016024">
    <property type="entry name" value="ARM-type_fold"/>
</dbReference>
<organism evidence="2 3">
    <name type="scientific">Dictyostelium purpureum</name>
    <name type="common">Slime mold</name>
    <dbReference type="NCBI Taxonomy" id="5786"/>
    <lineage>
        <taxon>Eukaryota</taxon>
        <taxon>Amoebozoa</taxon>
        <taxon>Evosea</taxon>
        <taxon>Eumycetozoa</taxon>
        <taxon>Dictyostelia</taxon>
        <taxon>Dictyosteliales</taxon>
        <taxon>Dictyosteliaceae</taxon>
        <taxon>Dictyostelium</taxon>
    </lineage>
</organism>
<evidence type="ECO:0000313" key="3">
    <source>
        <dbReference type="Proteomes" id="UP000001064"/>
    </source>
</evidence>
<feature type="region of interest" description="Disordered" evidence="1">
    <location>
        <begin position="227"/>
        <end position="256"/>
    </location>
</feature>
<dbReference type="InterPro" id="IPR011989">
    <property type="entry name" value="ARM-like"/>
</dbReference>
<protein>
    <submittedName>
        <fullName evidence="2">Uncharacterized protein</fullName>
    </submittedName>
</protein>
<accession>F0Z9F2</accession>
<dbReference type="KEGG" id="dpp:DICPUDRAFT_16141"/>
<feature type="region of interest" description="Disordered" evidence="1">
    <location>
        <begin position="586"/>
        <end position="605"/>
    </location>
</feature>
<dbReference type="eggNOG" id="ENOG502RFZR">
    <property type="taxonomic scope" value="Eukaryota"/>
</dbReference>
<dbReference type="FunCoup" id="F0Z9F2">
    <property type="interactions" value="495"/>
</dbReference>
<dbReference type="AlphaFoldDB" id="F0Z9F2"/>
<proteinExistence type="predicted"/>
<dbReference type="VEuPathDB" id="AmoebaDB:DICPUDRAFT_16141"/>
<evidence type="ECO:0000313" key="2">
    <source>
        <dbReference type="EMBL" id="EGC39372.1"/>
    </source>
</evidence>
<name>F0Z9F2_DICPU</name>
<dbReference type="RefSeq" id="XP_003284046.1">
    <property type="nucleotide sequence ID" value="XM_003283998.1"/>
</dbReference>
<feature type="non-terminal residue" evidence="2">
    <location>
        <position position="1"/>
    </location>
</feature>
<sequence length="777" mass="89485">DVSEAFETFFKAIQISDPNNIVNYFLKNFCTDEQTTSDNINRFIFVLKIKSKQIKLNISNNENKEVLKSDIELFKKSLIILGTLSRYVKYSSSFSIYLSDIIENLLLPHFIDESSDDDTKMQVLSSYTSLLQCYEDTIESYSLQFIEYLQKSFDINKEGLSNASIKTIIDFIVILMQASPLLVIKNNKIIESLIKIYCSIKDENLYEDLTQVLGQYFQLYLPYKSSKNEEDDDEDTDDDEDDFESDGNGNSNNNKVSEMNLENEISISLLENLSKLLFDNINKESSTIFLGILCGYTSIYIKDKSLCNNIFSSYLEILKKDNICNRENRKITVNIIDSLRIGVSNAAIRESNQLQETLINIFKVLLDCIGDIKEYVKNNLNKGSQAFFQRSRSSIILNLMAIIRVVNDFFEFSEEFLIYAPVLADPLIFSEFITSLTRNIDSISNTIATTISEEEKQSLISKRQTKISLLLENYLPKILNPLLSEIVKPIQKYKSMTIHVIKAIGNIAQSTKEFYQPFLDTTVERLCQFVAKNWKSISRYAPSIITTLDKVLKLFTISSLYKPIYLNSIIQQVYLKILNNSNSIQLDNGDDDDKDDDEEDDQQDKDTDVISKIVFKVLTSLTETLPIIKNCLQVDPNSTNITKDLYKYLIGQIGTEEVIFDADRYIRLAQLDLLTELYTHFSNNLQFDIPQHESISFKHIFNELGQIQIALELGEEELDKNQKSQRKEICLNTFKSIVLSNPQFNKENLVELLKEFINNTKSNQNDIDKHQIKKDLL</sequence>
<dbReference type="OMA" id="NDIDKHQ"/>
<feature type="non-terminal residue" evidence="2">
    <location>
        <position position="777"/>
    </location>
</feature>
<keyword evidence="3" id="KW-1185">Reference proteome</keyword>
<reference evidence="3" key="1">
    <citation type="journal article" date="2011" name="Genome Biol.">
        <title>Comparative genomics of the social amoebae Dictyostelium discoideum and Dictyostelium purpureum.</title>
        <authorList>
            <consortium name="US DOE Joint Genome Institute (JGI-PGF)"/>
            <person name="Sucgang R."/>
            <person name="Kuo A."/>
            <person name="Tian X."/>
            <person name="Salerno W."/>
            <person name="Parikh A."/>
            <person name="Feasley C.L."/>
            <person name="Dalin E."/>
            <person name="Tu H."/>
            <person name="Huang E."/>
            <person name="Barry K."/>
            <person name="Lindquist E."/>
            <person name="Shapiro H."/>
            <person name="Bruce D."/>
            <person name="Schmutz J."/>
            <person name="Salamov A."/>
            <person name="Fey P."/>
            <person name="Gaudet P."/>
            <person name="Anjard C."/>
            <person name="Babu M.M."/>
            <person name="Basu S."/>
            <person name="Bushmanova Y."/>
            <person name="van der Wel H."/>
            <person name="Katoh-Kurasawa M."/>
            <person name="Dinh C."/>
            <person name="Coutinho P.M."/>
            <person name="Saito T."/>
            <person name="Elias M."/>
            <person name="Schaap P."/>
            <person name="Kay R.R."/>
            <person name="Henrissat B."/>
            <person name="Eichinger L."/>
            <person name="Rivero F."/>
            <person name="Putnam N.H."/>
            <person name="West C.M."/>
            <person name="Loomis W.F."/>
            <person name="Chisholm R.L."/>
            <person name="Shaulsky G."/>
            <person name="Strassmann J.E."/>
            <person name="Queller D.C."/>
            <person name="Kuspa A."/>
            <person name="Grigoriev I.V."/>
        </authorList>
    </citation>
    <scope>NUCLEOTIDE SEQUENCE [LARGE SCALE GENOMIC DNA]</scope>
    <source>
        <strain evidence="3">QSDP1</strain>
    </source>
</reference>
<dbReference type="InParanoid" id="F0Z9F2"/>
<dbReference type="GeneID" id="10509950"/>
<feature type="compositionally biased region" description="Acidic residues" evidence="1">
    <location>
        <begin position="229"/>
        <end position="245"/>
    </location>
</feature>
<feature type="compositionally biased region" description="Acidic residues" evidence="1">
    <location>
        <begin position="588"/>
        <end position="603"/>
    </location>
</feature>
<dbReference type="Proteomes" id="UP000001064">
    <property type="component" value="Unassembled WGS sequence"/>
</dbReference>
<evidence type="ECO:0000256" key="1">
    <source>
        <dbReference type="SAM" id="MobiDB-lite"/>
    </source>
</evidence>
<dbReference type="OrthoDB" id="20838at2759"/>
<dbReference type="SUPFAM" id="SSF48371">
    <property type="entry name" value="ARM repeat"/>
    <property type="match status" value="1"/>
</dbReference>
<dbReference type="EMBL" id="GL870958">
    <property type="protein sequence ID" value="EGC39372.1"/>
    <property type="molecule type" value="Genomic_DNA"/>
</dbReference>
<feature type="compositionally biased region" description="Polar residues" evidence="1">
    <location>
        <begin position="247"/>
        <end position="256"/>
    </location>
</feature>
<dbReference type="Gene3D" id="1.25.10.10">
    <property type="entry name" value="Leucine-rich Repeat Variant"/>
    <property type="match status" value="1"/>
</dbReference>
<gene>
    <name evidence="2" type="ORF">DICPUDRAFT_16141</name>
</gene>